<name>A0A0D2RCE7_GOSRA</name>
<sequence>MTDFGAQTSTIQKINGSNYSIKSLQMKFYLKGKELWSIVGGNEVEPPTEANDMEKWEVKAAKAMFSLTVAIEDEYLQQQHIRDAETLKEAWDTLATLFTKTNEAKLQALHNELMKLQNCLWKKCPTRPDCKE</sequence>
<dbReference type="eggNOG" id="KOG0017">
    <property type="taxonomic scope" value="Eukaryota"/>
</dbReference>
<protein>
    <submittedName>
        <fullName evidence="1">Uncharacterized protein</fullName>
    </submittedName>
</protein>
<evidence type="ECO:0000313" key="1">
    <source>
        <dbReference type="EMBL" id="KJB27351.1"/>
    </source>
</evidence>
<evidence type="ECO:0000313" key="2">
    <source>
        <dbReference type="Proteomes" id="UP000032304"/>
    </source>
</evidence>
<dbReference type="Pfam" id="PF14223">
    <property type="entry name" value="Retrotran_gag_2"/>
    <property type="match status" value="1"/>
</dbReference>
<dbReference type="OMA" id="RCKSTHE"/>
<dbReference type="SMR" id="A0A0D2RCE7"/>
<reference evidence="1 2" key="1">
    <citation type="journal article" date="2012" name="Nature">
        <title>Repeated polyploidization of Gossypium genomes and the evolution of spinnable cotton fibres.</title>
        <authorList>
            <person name="Paterson A.H."/>
            <person name="Wendel J.F."/>
            <person name="Gundlach H."/>
            <person name="Guo H."/>
            <person name="Jenkins J."/>
            <person name="Jin D."/>
            <person name="Llewellyn D."/>
            <person name="Showmaker K.C."/>
            <person name="Shu S."/>
            <person name="Udall J."/>
            <person name="Yoo M.J."/>
            <person name="Byers R."/>
            <person name="Chen W."/>
            <person name="Doron-Faigenboim A."/>
            <person name="Duke M.V."/>
            <person name="Gong L."/>
            <person name="Grimwood J."/>
            <person name="Grover C."/>
            <person name="Grupp K."/>
            <person name="Hu G."/>
            <person name="Lee T.H."/>
            <person name="Li J."/>
            <person name="Lin L."/>
            <person name="Liu T."/>
            <person name="Marler B.S."/>
            <person name="Page J.T."/>
            <person name="Roberts A.W."/>
            <person name="Romanel E."/>
            <person name="Sanders W.S."/>
            <person name="Szadkowski E."/>
            <person name="Tan X."/>
            <person name="Tang H."/>
            <person name="Xu C."/>
            <person name="Wang J."/>
            <person name="Wang Z."/>
            <person name="Zhang D."/>
            <person name="Zhang L."/>
            <person name="Ashrafi H."/>
            <person name="Bedon F."/>
            <person name="Bowers J.E."/>
            <person name="Brubaker C.L."/>
            <person name="Chee P.W."/>
            <person name="Das S."/>
            <person name="Gingle A.R."/>
            <person name="Haigler C.H."/>
            <person name="Harker D."/>
            <person name="Hoffmann L.V."/>
            <person name="Hovav R."/>
            <person name="Jones D.C."/>
            <person name="Lemke C."/>
            <person name="Mansoor S."/>
            <person name="ur Rahman M."/>
            <person name="Rainville L.N."/>
            <person name="Rambani A."/>
            <person name="Reddy U.K."/>
            <person name="Rong J.K."/>
            <person name="Saranga Y."/>
            <person name="Scheffler B.E."/>
            <person name="Scheffler J.A."/>
            <person name="Stelly D.M."/>
            <person name="Triplett B.A."/>
            <person name="Van Deynze A."/>
            <person name="Vaslin M.F."/>
            <person name="Waghmare V.N."/>
            <person name="Walford S.A."/>
            <person name="Wright R.J."/>
            <person name="Zaki E.A."/>
            <person name="Zhang T."/>
            <person name="Dennis E.S."/>
            <person name="Mayer K.F."/>
            <person name="Peterson D.G."/>
            <person name="Rokhsar D.S."/>
            <person name="Wang X."/>
            <person name="Schmutz J."/>
        </authorList>
    </citation>
    <scope>NUCLEOTIDE SEQUENCE [LARGE SCALE GENOMIC DNA]</scope>
</reference>
<dbReference type="EMBL" id="CM001743">
    <property type="protein sequence ID" value="KJB27351.1"/>
    <property type="molecule type" value="Genomic_DNA"/>
</dbReference>
<dbReference type="AlphaFoldDB" id="A0A0D2RCE7"/>
<dbReference type="Gramene" id="KJB27351">
    <property type="protein sequence ID" value="KJB27351"/>
    <property type="gene ID" value="B456_004G292700"/>
</dbReference>
<organism evidence="1 2">
    <name type="scientific">Gossypium raimondii</name>
    <name type="common">Peruvian cotton</name>
    <name type="synonym">Gossypium klotzschianum subsp. raimondii</name>
    <dbReference type="NCBI Taxonomy" id="29730"/>
    <lineage>
        <taxon>Eukaryota</taxon>
        <taxon>Viridiplantae</taxon>
        <taxon>Streptophyta</taxon>
        <taxon>Embryophyta</taxon>
        <taxon>Tracheophyta</taxon>
        <taxon>Spermatophyta</taxon>
        <taxon>Magnoliopsida</taxon>
        <taxon>eudicotyledons</taxon>
        <taxon>Gunneridae</taxon>
        <taxon>Pentapetalae</taxon>
        <taxon>rosids</taxon>
        <taxon>malvids</taxon>
        <taxon>Malvales</taxon>
        <taxon>Malvaceae</taxon>
        <taxon>Malvoideae</taxon>
        <taxon>Gossypium</taxon>
    </lineage>
</organism>
<proteinExistence type="predicted"/>
<keyword evidence="2" id="KW-1185">Reference proteome</keyword>
<dbReference type="Proteomes" id="UP000032304">
    <property type="component" value="Chromosome 4"/>
</dbReference>
<accession>A0A0D2RCE7</accession>
<gene>
    <name evidence="1" type="ORF">B456_004G292700</name>
</gene>